<gene>
    <name evidence="1" type="ordered locus">Mrub_1985</name>
    <name evidence="2" type="ORF">K649_12625</name>
</gene>
<dbReference type="EMBL" id="CP005385">
    <property type="protein sequence ID" value="AGK05811.1"/>
    <property type="molecule type" value="Genomic_DNA"/>
</dbReference>
<name>D3PTF8_MEIRD</name>
<proteinExistence type="predicted"/>
<dbReference type="Proteomes" id="UP000006655">
    <property type="component" value="Chromosome"/>
</dbReference>
<evidence type="ECO:0000313" key="2">
    <source>
        <dbReference type="EMBL" id="AGK05811.1"/>
    </source>
</evidence>
<dbReference type="OrthoDB" id="33072at2"/>
<dbReference type="RefSeq" id="WP_013014240.1">
    <property type="nucleotide sequence ID" value="NC_013946.1"/>
</dbReference>
<dbReference type="PATRIC" id="fig|504728.9.peg.2599"/>
<evidence type="ECO:0000313" key="4">
    <source>
        <dbReference type="Proteomes" id="UP000013026"/>
    </source>
</evidence>
<dbReference type="EMBL" id="CP001743">
    <property type="protein sequence ID" value="ADD28741.1"/>
    <property type="molecule type" value="Genomic_DNA"/>
</dbReference>
<dbReference type="KEGG" id="mrb:Mrub_1985"/>
<protein>
    <submittedName>
        <fullName evidence="2">Uncharacterized protein</fullName>
    </submittedName>
</protein>
<organism evidence="2 4">
    <name type="scientific">Meiothermus ruber (strain ATCC 35948 / DSM 1279 / VKM B-1258 / 21)</name>
    <name type="common">Thermus ruber</name>
    <dbReference type="NCBI Taxonomy" id="504728"/>
    <lineage>
        <taxon>Bacteria</taxon>
        <taxon>Thermotogati</taxon>
        <taxon>Deinococcota</taxon>
        <taxon>Deinococci</taxon>
        <taxon>Thermales</taxon>
        <taxon>Thermaceae</taxon>
        <taxon>Meiothermus</taxon>
    </lineage>
</organism>
<evidence type="ECO:0000313" key="1">
    <source>
        <dbReference type="EMBL" id="ADD28741.1"/>
    </source>
</evidence>
<keyword evidence="3" id="KW-1185">Reference proteome</keyword>
<accession>D3PTF8</accession>
<reference evidence="2 4" key="3">
    <citation type="submission" date="2013-04" db="EMBL/GenBank/DDBJ databases">
        <authorList>
            <person name="Chin J."/>
            <person name="Alexander D.H."/>
            <person name="Marks P."/>
            <person name="Korlach J."/>
            <person name="Clum A."/>
            <person name="Copeland A."/>
        </authorList>
    </citation>
    <scope>NUCLEOTIDE SEQUENCE [LARGE SCALE GENOMIC DNA]</scope>
    <source>
        <strain evidence="4">ATCC 35948 / DSM 1279 / VKM B-1258 / 21</strain>
        <strain evidence="2">DSM 1279</strain>
    </source>
</reference>
<evidence type="ECO:0000313" key="3">
    <source>
        <dbReference type="Proteomes" id="UP000006655"/>
    </source>
</evidence>
<reference evidence="2" key="2">
    <citation type="submission" date="2013-04" db="EMBL/GenBank/DDBJ databases">
        <title>Non-Hybrid, Finished Microbial Genome Assemblies from Long-Read SMRT Sequencing Data.</title>
        <authorList>
            <person name="Klammer A."/>
            <person name="Drake J."/>
            <person name="Heiner C."/>
            <person name="Clum A."/>
            <person name="Copeland A."/>
            <person name="Huddleston J."/>
            <person name="Eichler E."/>
            <person name="Turner S.W."/>
        </authorList>
    </citation>
    <scope>NUCLEOTIDE SEQUENCE</scope>
    <source>
        <strain evidence="2">DSM 1279</strain>
    </source>
</reference>
<dbReference type="STRING" id="504728.K649_12625"/>
<sequence length="106" mass="12225">MEKPTKRQTFEQSQDALEAITSNLHVEPHQQLYFFLHDLATDLIYAARQLKEHNELEPAELRRIARRAMAAYVASLELFGVTGPENEDAVRDILRNPHRMKGVETP</sequence>
<reference evidence="1 3" key="1">
    <citation type="journal article" date="2010" name="Stand. Genomic Sci.">
        <title>Complete genome sequence of Meiothermus ruber type strain (21).</title>
        <authorList>
            <person name="Tindall B.J."/>
            <person name="Sikorski J."/>
            <person name="Lucas S."/>
            <person name="Goltsman E."/>
            <person name="Copeland A."/>
            <person name="Glavina Del Rio T."/>
            <person name="Nolan M."/>
            <person name="Tice H."/>
            <person name="Cheng J.F."/>
            <person name="Han C."/>
            <person name="Pitluck S."/>
            <person name="Liolios K."/>
            <person name="Ivanova N."/>
            <person name="Mavromatis K."/>
            <person name="Ovchinnikova G."/>
            <person name="Pati A."/>
            <person name="Fahnrich R."/>
            <person name="Goodwin L."/>
            <person name="Chen A."/>
            <person name="Palaniappan K."/>
            <person name="Land M."/>
            <person name="Hauser L."/>
            <person name="Chang Y.J."/>
            <person name="Jeffries C.D."/>
            <person name="Rohde M."/>
            <person name="Goker M."/>
            <person name="Woyke T."/>
            <person name="Bristow J."/>
            <person name="Eisen J.A."/>
            <person name="Markowitz V."/>
            <person name="Hugenholtz P."/>
            <person name="Kyrpides N.C."/>
            <person name="Klenk H.P."/>
            <person name="Lapidus A."/>
        </authorList>
    </citation>
    <scope>NUCLEOTIDE SEQUENCE [LARGE SCALE GENOMIC DNA]</scope>
    <source>
        <strain evidence="3">ATCC 35948 / DSM 1279 / VKM B-1258 / 21</strain>
        <strain evidence="1">DSM 1279</strain>
    </source>
</reference>
<dbReference type="KEGG" id="mre:K649_12625"/>
<dbReference type="AlphaFoldDB" id="D3PTF8"/>
<dbReference type="Proteomes" id="UP000013026">
    <property type="component" value="Chromosome"/>
</dbReference>